<dbReference type="AlphaFoldDB" id="A0A381R2Z9"/>
<protein>
    <submittedName>
        <fullName evidence="1">Uncharacterized protein</fullName>
    </submittedName>
</protein>
<dbReference type="InterPro" id="IPR013114">
    <property type="entry name" value="FabA_FabZ"/>
</dbReference>
<dbReference type="Pfam" id="PF07977">
    <property type="entry name" value="FabA"/>
    <property type="match status" value="1"/>
</dbReference>
<dbReference type="UniPathway" id="UPA00094"/>
<gene>
    <name evidence="1" type="ORF">METZ01_LOCUS38970</name>
</gene>
<accession>A0A381R2Z9</accession>
<evidence type="ECO:0000313" key="1">
    <source>
        <dbReference type="EMBL" id="SUZ86116.1"/>
    </source>
</evidence>
<dbReference type="SUPFAM" id="SSF54637">
    <property type="entry name" value="Thioesterase/thiol ester dehydrase-isomerase"/>
    <property type="match status" value="1"/>
</dbReference>
<dbReference type="GO" id="GO:0006633">
    <property type="term" value="P:fatty acid biosynthetic process"/>
    <property type="evidence" value="ECO:0007669"/>
    <property type="project" value="UniProtKB-UniPathway"/>
</dbReference>
<sequence>MERKNSFTKEDLINSGSGKLFMPKKGKLPMPPMLMMDRILYISDEGGKYGKGEIKAELDI</sequence>
<proteinExistence type="predicted"/>
<reference evidence="1" key="1">
    <citation type="submission" date="2018-05" db="EMBL/GenBank/DDBJ databases">
        <authorList>
            <person name="Lanie J.A."/>
            <person name="Ng W.-L."/>
            <person name="Kazmierczak K.M."/>
            <person name="Andrzejewski T.M."/>
            <person name="Davidsen T.M."/>
            <person name="Wayne K.J."/>
            <person name="Tettelin H."/>
            <person name="Glass J.I."/>
            <person name="Rusch D."/>
            <person name="Podicherti R."/>
            <person name="Tsui H.-C.T."/>
            <person name="Winkler M.E."/>
        </authorList>
    </citation>
    <scope>NUCLEOTIDE SEQUENCE</scope>
</reference>
<organism evidence="1">
    <name type="scientific">marine metagenome</name>
    <dbReference type="NCBI Taxonomy" id="408172"/>
    <lineage>
        <taxon>unclassified sequences</taxon>
        <taxon>metagenomes</taxon>
        <taxon>ecological metagenomes</taxon>
    </lineage>
</organism>
<feature type="non-terminal residue" evidence="1">
    <location>
        <position position="60"/>
    </location>
</feature>
<name>A0A381R2Z9_9ZZZZ</name>
<dbReference type="InterPro" id="IPR029069">
    <property type="entry name" value="HotDog_dom_sf"/>
</dbReference>
<dbReference type="Gene3D" id="3.10.129.10">
    <property type="entry name" value="Hotdog Thioesterase"/>
    <property type="match status" value="1"/>
</dbReference>
<dbReference type="EMBL" id="UINC01001666">
    <property type="protein sequence ID" value="SUZ86116.1"/>
    <property type="molecule type" value="Genomic_DNA"/>
</dbReference>